<gene>
    <name evidence="2" type="ORF">PPRIM_AZ9-3.1.T0550038</name>
</gene>
<evidence type="ECO:0000313" key="3">
    <source>
        <dbReference type="Proteomes" id="UP000688137"/>
    </source>
</evidence>
<dbReference type="OMA" id="NQQLCCK"/>
<dbReference type="EMBL" id="CAJJDM010000055">
    <property type="protein sequence ID" value="CAD8075732.1"/>
    <property type="molecule type" value="Genomic_DNA"/>
</dbReference>
<evidence type="ECO:0000313" key="2">
    <source>
        <dbReference type="EMBL" id="CAD8075732.1"/>
    </source>
</evidence>
<reference evidence="2" key="1">
    <citation type="submission" date="2021-01" db="EMBL/GenBank/DDBJ databases">
        <authorList>
            <consortium name="Genoscope - CEA"/>
            <person name="William W."/>
        </authorList>
    </citation>
    <scope>NUCLEOTIDE SEQUENCE</scope>
</reference>
<comment type="caution">
    <text evidence="2">The sequence shown here is derived from an EMBL/GenBank/DDBJ whole genome shotgun (WGS) entry which is preliminary data.</text>
</comment>
<organism evidence="2 3">
    <name type="scientific">Paramecium primaurelia</name>
    <dbReference type="NCBI Taxonomy" id="5886"/>
    <lineage>
        <taxon>Eukaryota</taxon>
        <taxon>Sar</taxon>
        <taxon>Alveolata</taxon>
        <taxon>Ciliophora</taxon>
        <taxon>Intramacronucleata</taxon>
        <taxon>Oligohymenophorea</taxon>
        <taxon>Peniculida</taxon>
        <taxon>Parameciidae</taxon>
        <taxon>Paramecium</taxon>
    </lineage>
</organism>
<keyword evidence="3" id="KW-1185">Reference proteome</keyword>
<protein>
    <submittedName>
        <fullName evidence="2">Uncharacterized protein</fullName>
    </submittedName>
</protein>
<proteinExistence type="predicted"/>
<evidence type="ECO:0000256" key="1">
    <source>
        <dbReference type="SAM" id="MobiDB-lite"/>
    </source>
</evidence>
<feature type="region of interest" description="Disordered" evidence="1">
    <location>
        <begin position="1"/>
        <end position="30"/>
    </location>
</feature>
<name>A0A8S1MAF9_PARPR</name>
<accession>A0A8S1MAF9</accession>
<sequence>MKSQCSAPKPDFLSLEQQPPSLPDDGISHDSKKSLDFVNEATLKVRYDKFGNLIDKKKRQQQVSFRDRIEKTQKLYDLIVFDHFQIEQVDKQNKQLRQNQQLCCKIQ</sequence>
<dbReference type="AlphaFoldDB" id="A0A8S1MAF9"/>
<dbReference type="Proteomes" id="UP000688137">
    <property type="component" value="Unassembled WGS sequence"/>
</dbReference>